<evidence type="ECO:0000256" key="1">
    <source>
        <dbReference type="SAM" id="Coils"/>
    </source>
</evidence>
<name>A0ABR2JKD0_9EUKA</name>
<feature type="coiled-coil region" evidence="1">
    <location>
        <begin position="115"/>
        <end position="226"/>
    </location>
</feature>
<reference evidence="3 4" key="1">
    <citation type="submission" date="2024-04" db="EMBL/GenBank/DDBJ databases">
        <title>Tritrichomonas musculus Genome.</title>
        <authorList>
            <person name="Alves-Ferreira E."/>
            <person name="Grigg M."/>
            <person name="Lorenzi H."/>
            <person name="Galac M."/>
        </authorList>
    </citation>
    <scope>NUCLEOTIDE SEQUENCE [LARGE SCALE GENOMIC DNA]</scope>
    <source>
        <strain evidence="3 4">EAF2021</strain>
    </source>
</reference>
<feature type="region of interest" description="Disordered" evidence="2">
    <location>
        <begin position="327"/>
        <end position="354"/>
    </location>
</feature>
<accession>A0ABR2JKD0</accession>
<feature type="region of interest" description="Disordered" evidence="2">
    <location>
        <begin position="249"/>
        <end position="292"/>
    </location>
</feature>
<dbReference type="EMBL" id="JAPFFF010000011">
    <property type="protein sequence ID" value="KAK8878289.1"/>
    <property type="molecule type" value="Genomic_DNA"/>
</dbReference>
<evidence type="ECO:0000256" key="2">
    <source>
        <dbReference type="SAM" id="MobiDB-lite"/>
    </source>
</evidence>
<feature type="compositionally biased region" description="Polar residues" evidence="2">
    <location>
        <begin position="263"/>
        <end position="274"/>
    </location>
</feature>
<gene>
    <name evidence="3" type="ORF">M9Y10_005054</name>
</gene>
<sequence length="417" mass="48111">MFKPQVSQTRHLSNSGRRIYSNVKKDNMNLSSDYSDPIYLSETYSKLLSQIQNLRKEVDPLVLVLHELQEQLNPGYSDPILNQEITQKIALLQSQQYDFDEEISRVRRQYSYEAKEKLDIELNQYRVELNEQRFDLNETNKMIKQAKTQLQEVMKMKNSNSQNFVSTHNQIQKLNNILNSLRKEGFELKQKYIKSINTKQSFYDRIDNLNNILNSIKSQQEKKKSELYKLKISYENRKKNLIAQIQSSIKRRSKPQLPIKQEPNLNSKFNSSLRRISGAPSRRTVPDKSKKVQIIPGIVKSVHSYNLNTSGGSNSRDLQQNELNRCKTPRRNDNANKPAHHSKPGLSLSPSASSVISSSTATATAITTTTTILPPSQPSKEFHPRHHKLHFNIADPTVKVVKMHKNNDECNDFISFS</sequence>
<dbReference type="Proteomes" id="UP001470230">
    <property type="component" value="Unassembled WGS sequence"/>
</dbReference>
<proteinExistence type="predicted"/>
<keyword evidence="1" id="KW-0175">Coiled coil</keyword>
<comment type="caution">
    <text evidence="3">The sequence shown here is derived from an EMBL/GenBank/DDBJ whole genome shotgun (WGS) entry which is preliminary data.</text>
</comment>
<evidence type="ECO:0000313" key="4">
    <source>
        <dbReference type="Proteomes" id="UP001470230"/>
    </source>
</evidence>
<protein>
    <submittedName>
        <fullName evidence="3">Uncharacterized protein</fullName>
    </submittedName>
</protein>
<keyword evidence="4" id="KW-1185">Reference proteome</keyword>
<evidence type="ECO:0000313" key="3">
    <source>
        <dbReference type="EMBL" id="KAK8878289.1"/>
    </source>
</evidence>
<organism evidence="3 4">
    <name type="scientific">Tritrichomonas musculus</name>
    <dbReference type="NCBI Taxonomy" id="1915356"/>
    <lineage>
        <taxon>Eukaryota</taxon>
        <taxon>Metamonada</taxon>
        <taxon>Parabasalia</taxon>
        <taxon>Tritrichomonadida</taxon>
        <taxon>Tritrichomonadidae</taxon>
        <taxon>Tritrichomonas</taxon>
    </lineage>
</organism>